<dbReference type="PANTHER" id="PTHR38488">
    <property type="entry name" value="OXIDOREDUCTASE 9.5 KDA SUBUNIT, PUTATIVE (AFU_ORTHOLOGUE AFUA_5G08980)-RELATED"/>
    <property type="match status" value="1"/>
</dbReference>
<proteinExistence type="predicted"/>
<evidence type="ECO:0008006" key="5">
    <source>
        <dbReference type="Google" id="ProtNLM"/>
    </source>
</evidence>
<keyword evidence="4" id="KW-1185">Reference proteome</keyword>
<dbReference type="Proteomes" id="UP001172155">
    <property type="component" value="Unassembled WGS sequence"/>
</dbReference>
<keyword evidence="2" id="KW-1133">Transmembrane helix</keyword>
<evidence type="ECO:0000313" key="3">
    <source>
        <dbReference type="EMBL" id="KAK0749415.1"/>
    </source>
</evidence>
<feature type="transmembrane region" description="Helical" evidence="2">
    <location>
        <begin position="29"/>
        <end position="49"/>
    </location>
</feature>
<protein>
    <recommendedName>
        <fullName evidence="5">NADH-ubiquinone oxidoreductase 9.5 kDa subunit</fullName>
    </recommendedName>
</protein>
<dbReference type="InterPro" id="IPR039961">
    <property type="entry name" value="Nuo9.5"/>
</dbReference>
<accession>A0AA40K876</accession>
<dbReference type="PANTHER" id="PTHR38488:SF1">
    <property type="entry name" value="OXIDOREDUCTASE 9.5 KDA SUBUNIT, PUTATIVE (AFU_ORTHOLOGUE AFUA_5G08980)-RELATED"/>
    <property type="match status" value="1"/>
</dbReference>
<keyword evidence="2" id="KW-0472">Membrane</keyword>
<feature type="region of interest" description="Disordered" evidence="1">
    <location>
        <begin position="60"/>
        <end position="83"/>
    </location>
</feature>
<sequence length="83" mass="9200">MSASGPLAPRFWASPLRYCRWAARERPSFFWSVIIGASGPISLLVIPPIRRSIGAETPKPIPMTYPIPSGPRKQLTGYDDDTE</sequence>
<evidence type="ECO:0000256" key="1">
    <source>
        <dbReference type="SAM" id="MobiDB-lite"/>
    </source>
</evidence>
<evidence type="ECO:0000256" key="2">
    <source>
        <dbReference type="SAM" id="Phobius"/>
    </source>
</evidence>
<evidence type="ECO:0000313" key="4">
    <source>
        <dbReference type="Proteomes" id="UP001172155"/>
    </source>
</evidence>
<name>A0AA40K876_9PEZI</name>
<gene>
    <name evidence="3" type="ORF">B0T18DRAFT_105225</name>
</gene>
<dbReference type="EMBL" id="JAUKUD010000003">
    <property type="protein sequence ID" value="KAK0749415.1"/>
    <property type="molecule type" value="Genomic_DNA"/>
</dbReference>
<reference evidence="3" key="1">
    <citation type="submission" date="2023-06" db="EMBL/GenBank/DDBJ databases">
        <title>Genome-scale phylogeny and comparative genomics of the fungal order Sordariales.</title>
        <authorList>
            <consortium name="Lawrence Berkeley National Laboratory"/>
            <person name="Hensen N."/>
            <person name="Bonometti L."/>
            <person name="Westerberg I."/>
            <person name="Brannstrom I.O."/>
            <person name="Guillou S."/>
            <person name="Cros-Aarteil S."/>
            <person name="Calhoun S."/>
            <person name="Haridas S."/>
            <person name="Kuo A."/>
            <person name="Mondo S."/>
            <person name="Pangilinan J."/>
            <person name="Riley R."/>
            <person name="LaButti K."/>
            <person name="Andreopoulos B."/>
            <person name="Lipzen A."/>
            <person name="Chen C."/>
            <person name="Yanf M."/>
            <person name="Daum C."/>
            <person name="Ng V."/>
            <person name="Clum A."/>
            <person name="Steindorff A."/>
            <person name="Ohm R."/>
            <person name="Martin F."/>
            <person name="Silar P."/>
            <person name="Natvig D."/>
            <person name="Lalanne C."/>
            <person name="Gautier V."/>
            <person name="Ament-velasquez S.L."/>
            <person name="Kruys A."/>
            <person name="Hutchinson M.I."/>
            <person name="Powell A.J."/>
            <person name="Barry K."/>
            <person name="Miller A.N."/>
            <person name="Grigoriev I.V."/>
            <person name="Debuchy R."/>
            <person name="Gladieux P."/>
            <person name="Thoren M.H."/>
            <person name="Johannesson H."/>
        </authorList>
    </citation>
    <scope>NUCLEOTIDE SEQUENCE</scope>
    <source>
        <strain evidence="3">SMH3187-1</strain>
    </source>
</reference>
<comment type="caution">
    <text evidence="3">The sequence shown here is derived from an EMBL/GenBank/DDBJ whole genome shotgun (WGS) entry which is preliminary data.</text>
</comment>
<feature type="compositionally biased region" description="Pro residues" evidence="1">
    <location>
        <begin position="60"/>
        <end position="69"/>
    </location>
</feature>
<dbReference type="AlphaFoldDB" id="A0AA40K876"/>
<dbReference type="CDD" id="cd22903">
    <property type="entry name" value="NI9M"/>
    <property type="match status" value="1"/>
</dbReference>
<keyword evidence="2" id="KW-0812">Transmembrane</keyword>
<organism evidence="3 4">
    <name type="scientific">Schizothecium vesticola</name>
    <dbReference type="NCBI Taxonomy" id="314040"/>
    <lineage>
        <taxon>Eukaryota</taxon>
        <taxon>Fungi</taxon>
        <taxon>Dikarya</taxon>
        <taxon>Ascomycota</taxon>
        <taxon>Pezizomycotina</taxon>
        <taxon>Sordariomycetes</taxon>
        <taxon>Sordariomycetidae</taxon>
        <taxon>Sordariales</taxon>
        <taxon>Schizotheciaceae</taxon>
        <taxon>Schizothecium</taxon>
    </lineage>
</organism>